<accession>A0AAD6D098</accession>
<evidence type="ECO:0000313" key="3">
    <source>
        <dbReference type="Proteomes" id="UP001220324"/>
    </source>
</evidence>
<dbReference type="Pfam" id="PF17132">
    <property type="entry name" value="Glyco_hydro_106"/>
    <property type="match status" value="1"/>
</dbReference>
<keyword evidence="3" id="KW-1185">Reference proteome</keyword>
<evidence type="ECO:0000256" key="1">
    <source>
        <dbReference type="SAM" id="SignalP"/>
    </source>
</evidence>
<protein>
    <recommendedName>
        <fullName evidence="4">Secreted protein</fullName>
    </recommendedName>
</protein>
<dbReference type="EMBL" id="JAQIZZ010000003">
    <property type="protein sequence ID" value="KAJ5546665.1"/>
    <property type="molecule type" value="Genomic_DNA"/>
</dbReference>
<organism evidence="2 3">
    <name type="scientific">Penicillium frequentans</name>
    <dbReference type="NCBI Taxonomy" id="3151616"/>
    <lineage>
        <taxon>Eukaryota</taxon>
        <taxon>Fungi</taxon>
        <taxon>Dikarya</taxon>
        <taxon>Ascomycota</taxon>
        <taxon>Pezizomycotina</taxon>
        <taxon>Eurotiomycetes</taxon>
        <taxon>Eurotiomycetidae</taxon>
        <taxon>Eurotiales</taxon>
        <taxon>Aspergillaceae</taxon>
        <taxon>Penicillium</taxon>
    </lineage>
</organism>
<dbReference type="PANTHER" id="PTHR36848">
    <property type="entry name" value="DNA-BINDING PROTEIN (PUTATIVE SECRETED PROTEIN)-RELATED"/>
    <property type="match status" value="1"/>
</dbReference>
<reference evidence="2 3" key="1">
    <citation type="journal article" date="2023" name="IMA Fungus">
        <title>Comparative genomic study of the Penicillium genus elucidates a diverse pangenome and 15 lateral gene transfer events.</title>
        <authorList>
            <person name="Petersen C."/>
            <person name="Sorensen T."/>
            <person name="Nielsen M.R."/>
            <person name="Sondergaard T.E."/>
            <person name="Sorensen J.L."/>
            <person name="Fitzpatrick D.A."/>
            <person name="Frisvad J.C."/>
            <person name="Nielsen K.L."/>
        </authorList>
    </citation>
    <scope>NUCLEOTIDE SEQUENCE [LARGE SCALE GENOMIC DNA]</scope>
    <source>
        <strain evidence="2 3">IBT 35679</strain>
    </source>
</reference>
<sequence>MYGGSLLSGLILLAELAAATDYGTFLNPANNARMKFRYWLPDASVATATVQSDIKAAGAIGAGAVEFLPLYNYGGSLAGPPVGADWAKYGFGTPAFNEIFKASLQAAKNAGMRMDFALGPSQGQGVPAKTTDYGLHWDLAPFNVSIPANGSYQDSIPGWGAGELVALVSARVLSASTITNPASVTFSTPANNATRLVLAADSLQLHTDQVGEDGTVSLSFNNTKREKHHLFAYYQYQDLVKNLDIENHTTGTIFDNGSYTVDHYSACGAETIKEFWEDHILNDTTIKTLLSEVGTYGWEDSIEINSNISWTPSLPTMFEKLHGYKIHKFLPVLMYGNNNPGVQPSYPGDLECVLDSEDKGAGYVNDFRAALAEGYGDYLDTLTTWLEGLGLGYSAQVSYNLPLDMESNIDRVTAPECESLAFNDNIDGYRQFSGAANVAQKAVISNEMGADLEKALALPLAHLLWQINTAFSGGVNQVVLHGQTYTGDYYQTTWPGYLAFFLLFSDSYMDKQPSWLWGLPDAIGYINRNQFVLHQGQPRIDVAFYNKVSYTDPQLATLYQGSDLVEAGFTYNYLNPNNFNLSQAYVSGSLLAHESPAYQALVVPSYENMTLDAVSVIQGFADSGLHVVLSEDLPGYYSSGNSSEQDAVSAALQNLKNSANVHTITDGQIAFKLQALNIRPRVETITTNNTTWYPVMRTDNSTDYVYVFSKDTSGAGHLVVNSTKTPYTFNSWTGERTPLLFYHLEGNTTKVPLSLEANQTVILAFSDDWKSEVDTPSVHATQVPSNVLGYNYTAAEGLVLHTTTGASGSSHSLKLSNGKTYDISTNATLSPVSLGNWTLTAEHWEAPQNMSDATVIADKHNTTHHLTSLVSWLDIPGLHNASGLGYYSTQFPWPPASSNQTDVSGAYLSLPAISHGLKLFVNGQAVQTLDFAKPLVDIGTFLCNGNNNITAIVPTLMWNYIRSIYDEILISGSKPALTTLPSNVDTGLIGQAKIIPYTNFQFLV</sequence>
<dbReference type="Proteomes" id="UP001220324">
    <property type="component" value="Unassembled WGS sequence"/>
</dbReference>
<comment type="caution">
    <text evidence="2">The sequence shown here is derived from an EMBL/GenBank/DDBJ whole genome shotgun (WGS) entry which is preliminary data.</text>
</comment>
<dbReference type="AlphaFoldDB" id="A0AAD6D098"/>
<dbReference type="InterPro" id="IPR053161">
    <property type="entry name" value="Ulvan_degrading_GH"/>
</dbReference>
<dbReference type="PANTHER" id="PTHR36848:SF2">
    <property type="entry name" value="SECRETED PROTEIN"/>
    <property type="match status" value="1"/>
</dbReference>
<feature type="chain" id="PRO_5042026297" description="Secreted protein" evidence="1">
    <location>
        <begin position="20"/>
        <end position="1004"/>
    </location>
</feature>
<feature type="signal peptide" evidence="1">
    <location>
        <begin position="1"/>
        <end position="19"/>
    </location>
</feature>
<evidence type="ECO:0008006" key="4">
    <source>
        <dbReference type="Google" id="ProtNLM"/>
    </source>
</evidence>
<evidence type="ECO:0000313" key="2">
    <source>
        <dbReference type="EMBL" id="KAJ5546665.1"/>
    </source>
</evidence>
<proteinExistence type="predicted"/>
<keyword evidence="1" id="KW-0732">Signal</keyword>
<gene>
    <name evidence="2" type="ORF">N7494_004250</name>
</gene>
<name>A0AAD6D098_9EURO</name>